<protein>
    <recommendedName>
        <fullName evidence="4">DUF3048 domain-containing protein</fullName>
    </recommendedName>
</protein>
<feature type="non-terminal residue" evidence="3">
    <location>
        <position position="1"/>
    </location>
</feature>
<dbReference type="AlphaFoldDB" id="K1SMN7"/>
<feature type="domain" description="DUF3048" evidence="2">
    <location>
        <begin position="215"/>
        <end position="326"/>
    </location>
</feature>
<gene>
    <name evidence="3" type="ORF">LEA_12107</name>
</gene>
<evidence type="ECO:0008006" key="4">
    <source>
        <dbReference type="Google" id="ProtNLM"/>
    </source>
</evidence>
<dbReference type="EMBL" id="AJWY01008187">
    <property type="protein sequence ID" value="EKC61917.1"/>
    <property type="molecule type" value="Genomic_DNA"/>
</dbReference>
<sequence length="339" mass="36471">CLLAVALLACACSGCGKKSEEPSVNGADAKNERYYAPLTGEPLSSKPANTRPFAVMINNIVFAQPQVGISNADMIYEIPAEGGITRMMAIFSHLYDVESVGSIRSLRPYYLSVALSYDAIVIHAGGSEQAYSDVKTYNADHLDGVRDGNTSSMFYRDASRGQHGSEHTLFFHGANVEALVDRYKFRTEHESSYKTGLNFADNAVDQCTGGAAENVQVTFNTSKSTSFTYHADSGKYTAVQYKADYKDGATGEAVPFTNLLILSADMKTVDSYGRLAVDLIGSGTGYFVTGGKYVPIKWARSDINSCFTYTLEDGTALNLSRGTTYVGVIPTNGGSANFS</sequence>
<dbReference type="Gene3D" id="3.50.90.10">
    <property type="entry name" value="YerB-like"/>
    <property type="match status" value="1"/>
</dbReference>
<dbReference type="SUPFAM" id="SSF159774">
    <property type="entry name" value="YerB-like"/>
    <property type="match status" value="1"/>
</dbReference>
<name>K1SMN7_9ZZZZ</name>
<dbReference type="InterPro" id="IPR021416">
    <property type="entry name" value="DUF3048_N"/>
</dbReference>
<reference evidence="3" key="1">
    <citation type="journal article" date="2013" name="Environ. Microbiol.">
        <title>Microbiota from the distal guts of lean and obese adolescents exhibit partial functional redundancy besides clear differences in community structure.</title>
        <authorList>
            <person name="Ferrer M."/>
            <person name="Ruiz A."/>
            <person name="Lanza F."/>
            <person name="Haange S.B."/>
            <person name="Oberbach A."/>
            <person name="Till H."/>
            <person name="Bargiela R."/>
            <person name="Campoy C."/>
            <person name="Segura M.T."/>
            <person name="Richter M."/>
            <person name="von Bergen M."/>
            <person name="Seifert J."/>
            <person name="Suarez A."/>
        </authorList>
    </citation>
    <scope>NUCLEOTIDE SEQUENCE</scope>
</reference>
<dbReference type="InterPro" id="IPR035328">
    <property type="entry name" value="DUF3048_C"/>
</dbReference>
<accession>K1SMN7</accession>
<evidence type="ECO:0000259" key="1">
    <source>
        <dbReference type="Pfam" id="PF11258"/>
    </source>
</evidence>
<dbReference type="Pfam" id="PF17479">
    <property type="entry name" value="DUF3048_C"/>
    <property type="match status" value="1"/>
</dbReference>
<comment type="caution">
    <text evidence="3">The sequence shown here is derived from an EMBL/GenBank/DDBJ whole genome shotgun (WGS) entry which is preliminary data.</text>
</comment>
<dbReference type="InterPro" id="IPR023158">
    <property type="entry name" value="YerB-like_sf"/>
</dbReference>
<evidence type="ECO:0000313" key="3">
    <source>
        <dbReference type="EMBL" id="EKC61917.1"/>
    </source>
</evidence>
<proteinExistence type="predicted"/>
<dbReference type="Pfam" id="PF11258">
    <property type="entry name" value="DUF3048"/>
    <property type="match status" value="1"/>
</dbReference>
<feature type="domain" description="DUF3048" evidence="1">
    <location>
        <begin position="38"/>
        <end position="182"/>
    </location>
</feature>
<organism evidence="3">
    <name type="scientific">human gut metagenome</name>
    <dbReference type="NCBI Taxonomy" id="408170"/>
    <lineage>
        <taxon>unclassified sequences</taxon>
        <taxon>metagenomes</taxon>
        <taxon>organismal metagenomes</taxon>
    </lineage>
</organism>
<evidence type="ECO:0000259" key="2">
    <source>
        <dbReference type="Pfam" id="PF17479"/>
    </source>
</evidence>